<keyword evidence="7" id="KW-1185">Reference proteome</keyword>
<dbReference type="GO" id="GO:0016929">
    <property type="term" value="F:deSUMOylase activity"/>
    <property type="evidence" value="ECO:0007669"/>
    <property type="project" value="TreeGrafter"/>
</dbReference>
<dbReference type="OrthoDB" id="312885at2759"/>
<evidence type="ECO:0000256" key="2">
    <source>
        <dbReference type="ARBA" id="ARBA00022670"/>
    </source>
</evidence>
<evidence type="ECO:0000259" key="5">
    <source>
        <dbReference type="PROSITE" id="PS50600"/>
    </source>
</evidence>
<sequence length="268" mass="31868">MKYHHLYKKNQEKLQRSANQSSLDKRSKLEIFLEKHNSQEITENMILEEEKILSFKGKSHNDNLKSLQDTDIYSEIGDFSLTYKDIKKLYPRKWINDQIINSYLKLLQPEPNAFILDTYFYQTIQTMAEQGWDISKLTRIIARYGIYNFSKVPLIVFPVNIKQAHWVTICINNIDQVIEYYDSFKSQNFENVCVLIESFLENIGIGKYDWHEMETPIQEYAYDSGIFVIKTIQAVAFNKDFFFCSQDMEFYRKVMMLELKHGKVFVDS</sequence>
<dbReference type="PANTHER" id="PTHR12606:SF141">
    <property type="entry name" value="GH15225P-RELATED"/>
    <property type="match status" value="1"/>
</dbReference>
<keyword evidence="2" id="KW-0645">Protease</keyword>
<dbReference type="Gene3D" id="3.40.395.10">
    <property type="entry name" value="Adenoviral Proteinase, Chain A"/>
    <property type="match status" value="1"/>
</dbReference>
<dbReference type="AlphaFoldDB" id="A0A1R2AS30"/>
<dbReference type="PROSITE" id="PS50600">
    <property type="entry name" value="ULP_PROTEASE"/>
    <property type="match status" value="1"/>
</dbReference>
<feature type="domain" description="Ubiquitin-like protease family profile" evidence="5">
    <location>
        <begin position="79"/>
        <end position="235"/>
    </location>
</feature>
<evidence type="ECO:0000313" key="6">
    <source>
        <dbReference type="EMBL" id="OMJ67286.1"/>
    </source>
</evidence>
<keyword evidence="3" id="KW-0378">Hydrolase</keyword>
<proteinExistence type="inferred from homology"/>
<dbReference type="InterPro" id="IPR003653">
    <property type="entry name" value="Peptidase_C48_C"/>
</dbReference>
<dbReference type="GO" id="GO:0006508">
    <property type="term" value="P:proteolysis"/>
    <property type="evidence" value="ECO:0007669"/>
    <property type="project" value="UniProtKB-KW"/>
</dbReference>
<keyword evidence="4" id="KW-0788">Thiol protease</keyword>
<protein>
    <recommendedName>
        <fullName evidence="5">Ubiquitin-like protease family profile domain-containing protein</fullName>
    </recommendedName>
</protein>
<dbReference type="InterPro" id="IPR038765">
    <property type="entry name" value="Papain-like_cys_pep_sf"/>
</dbReference>
<dbReference type="GO" id="GO:0005634">
    <property type="term" value="C:nucleus"/>
    <property type="evidence" value="ECO:0007669"/>
    <property type="project" value="TreeGrafter"/>
</dbReference>
<evidence type="ECO:0000256" key="1">
    <source>
        <dbReference type="ARBA" id="ARBA00005234"/>
    </source>
</evidence>
<evidence type="ECO:0000313" key="7">
    <source>
        <dbReference type="Proteomes" id="UP000187209"/>
    </source>
</evidence>
<comment type="caution">
    <text evidence="6">The sequence shown here is derived from an EMBL/GenBank/DDBJ whole genome shotgun (WGS) entry which is preliminary data.</text>
</comment>
<dbReference type="Pfam" id="PF02902">
    <property type="entry name" value="Peptidase_C48"/>
    <property type="match status" value="1"/>
</dbReference>
<gene>
    <name evidence="6" type="ORF">SteCoe_35591</name>
</gene>
<dbReference type="Proteomes" id="UP000187209">
    <property type="component" value="Unassembled WGS sequence"/>
</dbReference>
<accession>A0A1R2AS30</accession>
<evidence type="ECO:0000256" key="3">
    <source>
        <dbReference type="ARBA" id="ARBA00022801"/>
    </source>
</evidence>
<dbReference type="SUPFAM" id="SSF54001">
    <property type="entry name" value="Cysteine proteinases"/>
    <property type="match status" value="1"/>
</dbReference>
<organism evidence="6 7">
    <name type="scientific">Stentor coeruleus</name>
    <dbReference type="NCBI Taxonomy" id="5963"/>
    <lineage>
        <taxon>Eukaryota</taxon>
        <taxon>Sar</taxon>
        <taxon>Alveolata</taxon>
        <taxon>Ciliophora</taxon>
        <taxon>Postciliodesmatophora</taxon>
        <taxon>Heterotrichea</taxon>
        <taxon>Heterotrichida</taxon>
        <taxon>Stentoridae</taxon>
        <taxon>Stentor</taxon>
    </lineage>
</organism>
<dbReference type="EMBL" id="MPUH01001528">
    <property type="protein sequence ID" value="OMJ67286.1"/>
    <property type="molecule type" value="Genomic_DNA"/>
</dbReference>
<name>A0A1R2AS30_9CILI</name>
<evidence type="ECO:0000256" key="4">
    <source>
        <dbReference type="ARBA" id="ARBA00022807"/>
    </source>
</evidence>
<dbReference type="PANTHER" id="PTHR12606">
    <property type="entry name" value="SENTRIN/SUMO-SPECIFIC PROTEASE"/>
    <property type="match status" value="1"/>
</dbReference>
<reference evidence="6 7" key="1">
    <citation type="submission" date="2016-11" db="EMBL/GenBank/DDBJ databases">
        <title>The macronuclear genome of Stentor coeruleus: a giant cell with tiny introns.</title>
        <authorList>
            <person name="Slabodnick M."/>
            <person name="Ruby J.G."/>
            <person name="Reiff S.B."/>
            <person name="Swart E.C."/>
            <person name="Gosai S."/>
            <person name="Prabakaran S."/>
            <person name="Witkowska E."/>
            <person name="Larue G.E."/>
            <person name="Fisher S."/>
            <person name="Freeman R.M."/>
            <person name="Gunawardena J."/>
            <person name="Chu W."/>
            <person name="Stover N.A."/>
            <person name="Gregory B.D."/>
            <person name="Nowacki M."/>
            <person name="Derisi J."/>
            <person name="Roy S.W."/>
            <person name="Marshall W.F."/>
            <person name="Sood P."/>
        </authorList>
    </citation>
    <scope>NUCLEOTIDE SEQUENCE [LARGE SCALE GENOMIC DNA]</scope>
    <source>
        <strain evidence="6">WM001</strain>
    </source>
</reference>
<dbReference type="GO" id="GO:0016926">
    <property type="term" value="P:protein desumoylation"/>
    <property type="evidence" value="ECO:0007669"/>
    <property type="project" value="TreeGrafter"/>
</dbReference>
<comment type="similarity">
    <text evidence="1">Belongs to the peptidase C48 family.</text>
</comment>